<name>A0AAV4MYF0_CAEEX</name>
<reference evidence="1 2" key="1">
    <citation type="submission" date="2021-06" db="EMBL/GenBank/DDBJ databases">
        <title>Caerostris extrusa draft genome.</title>
        <authorList>
            <person name="Kono N."/>
            <person name="Arakawa K."/>
        </authorList>
    </citation>
    <scope>NUCLEOTIDE SEQUENCE [LARGE SCALE GENOMIC DNA]</scope>
</reference>
<evidence type="ECO:0000313" key="2">
    <source>
        <dbReference type="Proteomes" id="UP001054945"/>
    </source>
</evidence>
<protein>
    <submittedName>
        <fullName evidence="1">Uncharacterized protein</fullName>
    </submittedName>
</protein>
<sequence>MPNNCCDSDLWFCLMMLPYNQPAGVIVKELLRLLMGWAKDCGKGLIHSGVTTLDHAGLEVESAGDISLREND</sequence>
<proteinExistence type="predicted"/>
<dbReference type="EMBL" id="BPLR01020334">
    <property type="protein sequence ID" value="GIX77500.1"/>
    <property type="molecule type" value="Genomic_DNA"/>
</dbReference>
<organism evidence="1 2">
    <name type="scientific">Caerostris extrusa</name>
    <name type="common">Bark spider</name>
    <name type="synonym">Caerostris bankana</name>
    <dbReference type="NCBI Taxonomy" id="172846"/>
    <lineage>
        <taxon>Eukaryota</taxon>
        <taxon>Metazoa</taxon>
        <taxon>Ecdysozoa</taxon>
        <taxon>Arthropoda</taxon>
        <taxon>Chelicerata</taxon>
        <taxon>Arachnida</taxon>
        <taxon>Araneae</taxon>
        <taxon>Araneomorphae</taxon>
        <taxon>Entelegynae</taxon>
        <taxon>Araneoidea</taxon>
        <taxon>Araneidae</taxon>
        <taxon>Caerostris</taxon>
    </lineage>
</organism>
<dbReference type="AlphaFoldDB" id="A0AAV4MYF0"/>
<comment type="caution">
    <text evidence="1">The sequence shown here is derived from an EMBL/GenBank/DDBJ whole genome shotgun (WGS) entry which is preliminary data.</text>
</comment>
<keyword evidence="2" id="KW-1185">Reference proteome</keyword>
<gene>
    <name evidence="1" type="ORF">CEXT_474901</name>
</gene>
<evidence type="ECO:0000313" key="1">
    <source>
        <dbReference type="EMBL" id="GIX77500.1"/>
    </source>
</evidence>
<dbReference type="Proteomes" id="UP001054945">
    <property type="component" value="Unassembled WGS sequence"/>
</dbReference>
<accession>A0AAV4MYF0</accession>